<dbReference type="AlphaFoldDB" id="A0A2T0TQV2"/>
<comment type="caution">
    <text evidence="2">The sequence shown here is derived from an EMBL/GenBank/DDBJ whole genome shotgun (WGS) entry which is preliminary data.</text>
</comment>
<organism evidence="2 3">
    <name type="scientific">Knoellia remsis</name>
    <dbReference type="NCBI Taxonomy" id="407159"/>
    <lineage>
        <taxon>Bacteria</taxon>
        <taxon>Bacillati</taxon>
        <taxon>Actinomycetota</taxon>
        <taxon>Actinomycetes</taxon>
        <taxon>Micrococcales</taxon>
        <taxon>Intrasporangiaceae</taxon>
        <taxon>Knoellia</taxon>
    </lineage>
</organism>
<gene>
    <name evidence="2" type="ORF">BCF74_1535</name>
</gene>
<dbReference type="EMBL" id="PVTI01000053">
    <property type="protein sequence ID" value="PRY48060.1"/>
    <property type="molecule type" value="Genomic_DNA"/>
</dbReference>
<dbReference type="RefSeq" id="WP_146133033.1">
    <property type="nucleotide sequence ID" value="NZ_PVTI01000053.1"/>
</dbReference>
<name>A0A2T0TQV2_9MICO</name>
<sequence length="80" mass="9008">MQHLHDEGHDVPALARATVTEDPLGRQPAQDLRYRLVVISPPPQKQVSRHSGIVGTTTEKTRPERREAARRDRSPRAPGR</sequence>
<keyword evidence="3" id="KW-1185">Reference proteome</keyword>
<protein>
    <submittedName>
        <fullName evidence="2">Uncharacterized protein</fullName>
    </submittedName>
</protein>
<evidence type="ECO:0000313" key="2">
    <source>
        <dbReference type="EMBL" id="PRY48060.1"/>
    </source>
</evidence>
<evidence type="ECO:0000313" key="3">
    <source>
        <dbReference type="Proteomes" id="UP000237822"/>
    </source>
</evidence>
<accession>A0A2T0TQV2</accession>
<feature type="compositionally biased region" description="Basic and acidic residues" evidence="1">
    <location>
        <begin position="1"/>
        <end position="10"/>
    </location>
</feature>
<reference evidence="2 3" key="1">
    <citation type="submission" date="2018-03" db="EMBL/GenBank/DDBJ databases">
        <title>Genomic Encyclopedia of Archaeal and Bacterial Type Strains, Phase II (KMG-II): from individual species to whole genera.</title>
        <authorList>
            <person name="Goeker M."/>
        </authorList>
    </citation>
    <scope>NUCLEOTIDE SEQUENCE [LARGE SCALE GENOMIC DNA]</scope>
    <source>
        <strain evidence="2 3">ATCC BAA-1496</strain>
    </source>
</reference>
<dbReference type="OrthoDB" id="4860179at2"/>
<feature type="region of interest" description="Disordered" evidence="1">
    <location>
        <begin position="1"/>
        <end position="80"/>
    </location>
</feature>
<feature type="compositionally biased region" description="Basic and acidic residues" evidence="1">
    <location>
        <begin position="59"/>
        <end position="80"/>
    </location>
</feature>
<evidence type="ECO:0000256" key="1">
    <source>
        <dbReference type="SAM" id="MobiDB-lite"/>
    </source>
</evidence>
<proteinExistence type="predicted"/>
<dbReference type="Proteomes" id="UP000237822">
    <property type="component" value="Unassembled WGS sequence"/>
</dbReference>